<comment type="caution">
    <text evidence="1">The sequence shown here is derived from an EMBL/GenBank/DDBJ whole genome shotgun (WGS) entry which is preliminary data.</text>
</comment>
<dbReference type="Gene3D" id="3.30.70.270">
    <property type="match status" value="1"/>
</dbReference>
<organism evidence="1 2">
    <name type="scientific">Roseateles paludis</name>
    <dbReference type="NCBI Taxonomy" id="3145238"/>
    <lineage>
        <taxon>Bacteria</taxon>
        <taxon>Pseudomonadati</taxon>
        <taxon>Pseudomonadota</taxon>
        <taxon>Betaproteobacteria</taxon>
        <taxon>Burkholderiales</taxon>
        <taxon>Sphaerotilaceae</taxon>
        <taxon>Roseateles</taxon>
    </lineage>
</organism>
<sequence>MSFEPTPSSSAATLPPAAAHGLDVPDSGFTPLAWVESPGDLGLRVSRLLGRSRRQGDRVSVLWLRLEMGEAGTPPVTPALRAYLMRTFGARLFRSVRSTDEVVQIGTHEYALLLTANKAESAVVEKRLRHQWLERDPLEGSGVRGRVSLGAASFPEDGRSGVELALAAKAGLQPLTGTL</sequence>
<evidence type="ECO:0000313" key="2">
    <source>
        <dbReference type="Proteomes" id="UP001495147"/>
    </source>
</evidence>
<proteinExistence type="predicted"/>
<name>A0ABV0G569_9BURK</name>
<evidence type="ECO:0008006" key="3">
    <source>
        <dbReference type="Google" id="ProtNLM"/>
    </source>
</evidence>
<protein>
    <recommendedName>
        <fullName evidence="3">GGDEF domain-containing protein</fullName>
    </recommendedName>
</protein>
<keyword evidence="2" id="KW-1185">Reference proteome</keyword>
<dbReference type="Proteomes" id="UP001495147">
    <property type="component" value="Unassembled WGS sequence"/>
</dbReference>
<dbReference type="SUPFAM" id="SSF55073">
    <property type="entry name" value="Nucleotide cyclase"/>
    <property type="match status" value="1"/>
</dbReference>
<gene>
    <name evidence="1" type="ORF">ABDJ85_15535</name>
</gene>
<dbReference type="RefSeq" id="WP_347705696.1">
    <property type="nucleotide sequence ID" value="NZ_JBDPZD010000004.1"/>
</dbReference>
<dbReference type="InterPro" id="IPR029787">
    <property type="entry name" value="Nucleotide_cyclase"/>
</dbReference>
<evidence type="ECO:0000313" key="1">
    <source>
        <dbReference type="EMBL" id="MEO3692887.1"/>
    </source>
</evidence>
<reference evidence="1 2" key="1">
    <citation type="submission" date="2024-05" db="EMBL/GenBank/DDBJ databases">
        <title>Roseateles sp. DJS-2-20 16S ribosomal RNA gene Genome sequencing and assembly.</title>
        <authorList>
            <person name="Woo H."/>
        </authorList>
    </citation>
    <scope>NUCLEOTIDE SEQUENCE [LARGE SCALE GENOMIC DNA]</scope>
    <source>
        <strain evidence="1 2">DJS-2-20</strain>
    </source>
</reference>
<accession>A0ABV0G569</accession>
<dbReference type="EMBL" id="JBDPZD010000004">
    <property type="protein sequence ID" value="MEO3692887.1"/>
    <property type="molecule type" value="Genomic_DNA"/>
</dbReference>
<dbReference type="InterPro" id="IPR043128">
    <property type="entry name" value="Rev_trsase/Diguanyl_cyclase"/>
</dbReference>